<evidence type="ECO:0000313" key="1">
    <source>
        <dbReference type="EMBL" id="QOY90266.1"/>
    </source>
</evidence>
<dbReference type="InterPro" id="IPR011856">
    <property type="entry name" value="tRNA_endonuc-like_dom_sf"/>
</dbReference>
<dbReference type="SUPFAM" id="SSF55874">
    <property type="entry name" value="ATPase domain of HSP90 chaperone/DNA topoisomerase II/histidine kinase"/>
    <property type="match status" value="1"/>
</dbReference>
<protein>
    <submittedName>
        <fullName evidence="1">ATP-binding protein</fullName>
    </submittedName>
</protein>
<accession>A0A7S7NV31</accession>
<name>A0A7S7NV31_PALFE</name>
<dbReference type="GO" id="GO:0003676">
    <property type="term" value="F:nucleic acid binding"/>
    <property type="evidence" value="ECO:0007669"/>
    <property type="project" value="InterPro"/>
</dbReference>
<dbReference type="Pfam" id="PF13589">
    <property type="entry name" value="HATPase_c_3"/>
    <property type="match status" value="1"/>
</dbReference>
<dbReference type="Proteomes" id="UP000593892">
    <property type="component" value="Chromosome"/>
</dbReference>
<evidence type="ECO:0000313" key="2">
    <source>
        <dbReference type="Proteomes" id="UP000593892"/>
    </source>
</evidence>
<proteinExistence type="predicted"/>
<keyword evidence="2" id="KW-1185">Reference proteome</keyword>
<dbReference type="AlphaFoldDB" id="A0A7S7NV31"/>
<keyword evidence="1" id="KW-0067">ATP-binding</keyword>
<dbReference type="Gene3D" id="3.30.565.10">
    <property type="entry name" value="Histidine kinase-like ATPase, C-terminal domain"/>
    <property type="match status" value="1"/>
</dbReference>
<dbReference type="InterPro" id="IPR036890">
    <property type="entry name" value="HATPase_C_sf"/>
</dbReference>
<reference evidence="1 2" key="1">
    <citation type="submission" date="2020-10" db="EMBL/GenBank/DDBJ databases">
        <title>Complete genome sequence of Paludibaculum fermentans P105T, a facultatively anaerobic acidobacterium capable of dissimilatory Fe(III) reduction.</title>
        <authorList>
            <person name="Dedysh S.N."/>
            <person name="Beletsky A.V."/>
            <person name="Kulichevskaya I.S."/>
            <person name="Mardanov A.V."/>
            <person name="Ravin N.V."/>
        </authorList>
    </citation>
    <scope>NUCLEOTIDE SEQUENCE [LARGE SCALE GENOMIC DNA]</scope>
    <source>
        <strain evidence="1 2">P105</strain>
    </source>
</reference>
<dbReference type="RefSeq" id="WP_194451931.1">
    <property type="nucleotide sequence ID" value="NZ_CP063849.1"/>
</dbReference>
<dbReference type="GO" id="GO:0005524">
    <property type="term" value="F:ATP binding"/>
    <property type="evidence" value="ECO:0007669"/>
    <property type="project" value="UniProtKB-KW"/>
</dbReference>
<dbReference type="Gene3D" id="3.40.1350.10">
    <property type="match status" value="1"/>
</dbReference>
<dbReference type="EMBL" id="CP063849">
    <property type="protein sequence ID" value="QOY90266.1"/>
    <property type="molecule type" value="Genomic_DNA"/>
</dbReference>
<sequence>MAKKKAGFRFSPRILDHLGISAYNSVQKCLTELGANAYDADADKLTITLPDAVDDSSLIEIEDTGVGMSYQDITEKFLFVGLNRRADGQRTAKGRLVIGSKGIGKLAGFGIASTVEITSWKDGAQSTFKIERESLEDLKALSEHELTIVTSQTERSNGTRVRLMKLAPELNLQSAEVIRRYLYRTLPTVAGFKIIVNGVECTPEDVPGERHEFSEDLEGVGPIRGFYIIANARQPTPGLAVRVRKRIVKEPSLFGVDTRSHGFFTAEKVIGEIYAEFLDSEDGAQSKRDLISTTRDGFLEDSPVVRKLDEWAKRFLEQVIRGVDESEGKKRADSLLSRPAVKERLERMPPHVRGTATKVVRGILAKLRNVEEDEAAELIEWVLRYYESNILRELMRAIVSADVRDAEKLAVLVEDWGLKQVNSVVDIIKDQIGIIGKLEEVVASDTAKEMDLHKLIEGNLWLIREGLELWSSDKPLKTVLDQQIDKIYKDREDIRPDLICRSRDNGHEAAIMEFKRPKETVVMDHVSQALEYEALLKRHRPNIIFTTYVVGRQYHPSVLATREKLEGASLHLWSMDEILQRARMRFEKILEILGR</sequence>
<dbReference type="KEGG" id="pfer:IRI77_10015"/>
<keyword evidence="1" id="KW-0547">Nucleotide-binding</keyword>
<gene>
    <name evidence="1" type="ORF">IRI77_10015</name>
</gene>
<organism evidence="1 2">
    <name type="scientific">Paludibaculum fermentans</name>
    <dbReference type="NCBI Taxonomy" id="1473598"/>
    <lineage>
        <taxon>Bacteria</taxon>
        <taxon>Pseudomonadati</taxon>
        <taxon>Acidobacteriota</taxon>
        <taxon>Terriglobia</taxon>
        <taxon>Bryobacterales</taxon>
        <taxon>Bryobacteraceae</taxon>
        <taxon>Paludibaculum</taxon>
    </lineage>
</organism>